<sequence>MITKKSSLIIDLNTLKSLITHYLGASQEEILTANGNSELTIARTIPVFTERLKSLSFVVEDQKGVNSYDKKATQTPDDVITMRPYQGGELINL</sequence>
<name>F0IPW8_STRSA</name>
<accession>F0IPW8</accession>
<organism evidence="1 2">
    <name type="scientific">Streptococcus sanguinis SK150</name>
    <dbReference type="NCBI Taxonomy" id="888811"/>
    <lineage>
        <taxon>Bacteria</taxon>
        <taxon>Bacillati</taxon>
        <taxon>Bacillota</taxon>
        <taxon>Bacilli</taxon>
        <taxon>Lactobacillales</taxon>
        <taxon>Streptococcaceae</taxon>
        <taxon>Streptococcus</taxon>
    </lineage>
</organism>
<dbReference type="EMBL" id="AEXY01000023">
    <property type="protein sequence ID" value="EGD35608.1"/>
    <property type="molecule type" value="Genomic_DNA"/>
</dbReference>
<evidence type="ECO:0000313" key="1">
    <source>
        <dbReference type="EMBL" id="EGD35608.1"/>
    </source>
</evidence>
<evidence type="ECO:0000313" key="2">
    <source>
        <dbReference type="Proteomes" id="UP000003530"/>
    </source>
</evidence>
<protein>
    <submittedName>
        <fullName evidence="1">Uncharacterized protein</fullName>
    </submittedName>
</protein>
<gene>
    <name evidence="1" type="ORF">HMPREF9383_2044</name>
</gene>
<dbReference type="PATRIC" id="fig|888811.3.peg.2006"/>
<reference evidence="1 2" key="1">
    <citation type="submission" date="2011-02" db="EMBL/GenBank/DDBJ databases">
        <authorList>
            <person name="Muzny D."/>
            <person name="Qin X."/>
            <person name="Deng J."/>
            <person name="Jiang H."/>
            <person name="Liu Y."/>
            <person name="Qu J."/>
            <person name="Song X.-Z."/>
            <person name="Zhang L."/>
            <person name="Thornton R."/>
            <person name="Coyle M."/>
            <person name="Francisco L."/>
            <person name="Jackson L."/>
            <person name="Javaid M."/>
            <person name="Korchina V."/>
            <person name="Kovar C."/>
            <person name="Mata R."/>
            <person name="Mathew T."/>
            <person name="Ngo R."/>
            <person name="Nguyen L."/>
            <person name="Nguyen N."/>
            <person name="Okwuonu G."/>
            <person name="Ongeri F."/>
            <person name="Pham C."/>
            <person name="Simmons D."/>
            <person name="Wilczek-Boney K."/>
            <person name="Hale W."/>
            <person name="Jakkamsetti A."/>
            <person name="Pham P."/>
            <person name="Ruth R."/>
            <person name="San Lucas F."/>
            <person name="Warren J."/>
            <person name="Zhang J."/>
            <person name="Zhao Z."/>
            <person name="Zhou C."/>
            <person name="Zhu D."/>
            <person name="Lee S."/>
            <person name="Bess C."/>
            <person name="Blankenburg K."/>
            <person name="Forbes L."/>
            <person name="Fu Q."/>
            <person name="Gubbala S."/>
            <person name="Hirani K."/>
            <person name="Jayaseelan J.C."/>
            <person name="Lara F."/>
            <person name="Munidasa M."/>
            <person name="Palculict T."/>
            <person name="Patil S."/>
            <person name="Pu L.-L."/>
            <person name="Saada N."/>
            <person name="Tang L."/>
            <person name="Weissenberger G."/>
            <person name="Zhu Y."/>
            <person name="Hemphill L."/>
            <person name="Shang Y."/>
            <person name="Youmans B."/>
            <person name="Ayvaz T."/>
            <person name="Ross M."/>
            <person name="Santibanez J."/>
            <person name="Aqrawi P."/>
            <person name="Gross S."/>
            <person name="Joshi V."/>
            <person name="Fowler G."/>
            <person name="Nazareth L."/>
            <person name="Reid J."/>
            <person name="Worley K."/>
            <person name="Petrosino J."/>
            <person name="Highlander S."/>
            <person name="Gibbs R."/>
        </authorList>
    </citation>
    <scope>NUCLEOTIDE SEQUENCE [LARGE SCALE GENOMIC DNA]</scope>
    <source>
        <strain evidence="1 2">SK150</strain>
    </source>
</reference>
<proteinExistence type="predicted"/>
<dbReference type="HOGENOM" id="CLU_2398435_0_0_9"/>
<dbReference type="RefSeq" id="WP_002910594.1">
    <property type="nucleotide sequence ID" value="NZ_GL872442.1"/>
</dbReference>
<dbReference type="AlphaFoldDB" id="F0IPW8"/>
<comment type="caution">
    <text evidence="1">The sequence shown here is derived from an EMBL/GenBank/DDBJ whole genome shotgun (WGS) entry which is preliminary data.</text>
</comment>
<dbReference type="Proteomes" id="UP000003530">
    <property type="component" value="Unassembled WGS sequence"/>
</dbReference>